<reference evidence="1 2" key="2">
    <citation type="submission" date="2020-04" db="EMBL/GenBank/DDBJ databases">
        <authorList>
            <person name="Fomenkov A."/>
            <person name="Anton B.P."/>
            <person name="Roberts R.J."/>
        </authorList>
    </citation>
    <scope>NUCLEOTIDE SEQUENCE [LARGE SCALE GENOMIC DNA]</scope>
    <source>
        <strain evidence="1 2">S2</strain>
    </source>
</reference>
<dbReference type="Pfam" id="PF10835">
    <property type="entry name" value="DUF2573"/>
    <property type="match status" value="1"/>
</dbReference>
<dbReference type="AlphaFoldDB" id="A0A6H1PCB7"/>
<name>A0A6H1PCB7_PRIMG</name>
<dbReference type="Proteomes" id="UP000501868">
    <property type="component" value="Chromosome"/>
</dbReference>
<dbReference type="EMBL" id="CP051128">
    <property type="protein sequence ID" value="QIZ11193.1"/>
    <property type="molecule type" value="Genomic_DNA"/>
</dbReference>
<gene>
    <name evidence="1" type="ORF">HFZ78_30335</name>
</gene>
<reference evidence="1 2" key="1">
    <citation type="submission" date="2020-04" db="EMBL/GenBank/DDBJ databases">
        <title>Genome-Wide Identification of 5-Methylcytosine Sites in Bacterial Genomes By High-Throughput Sequencing of MspJI Restriction Fragments.</title>
        <authorList>
            <person name="Wu V."/>
        </authorList>
    </citation>
    <scope>NUCLEOTIDE SEQUENCE [LARGE SCALE GENOMIC DNA]</scope>
    <source>
        <strain evidence="1 2">S2</strain>
    </source>
</reference>
<sequence>MERAFVKQFEALLEKYSELLVGESTDETKEKVKVWALYSHIAKSMPALAKHWNGLYPDAKEEMMQIINEIKVMNEQHRSSSQK</sequence>
<proteinExistence type="predicted"/>
<accession>A0A6H1PCB7</accession>
<protein>
    <submittedName>
        <fullName evidence="1">YusU family protein</fullName>
    </submittedName>
</protein>
<organism evidence="1 2">
    <name type="scientific">Priestia megaterium</name>
    <name type="common">Bacillus megaterium</name>
    <dbReference type="NCBI Taxonomy" id="1404"/>
    <lineage>
        <taxon>Bacteria</taxon>
        <taxon>Bacillati</taxon>
        <taxon>Bacillota</taxon>
        <taxon>Bacilli</taxon>
        <taxon>Bacillales</taxon>
        <taxon>Bacillaceae</taxon>
        <taxon>Priestia</taxon>
    </lineage>
</organism>
<evidence type="ECO:0000313" key="1">
    <source>
        <dbReference type="EMBL" id="QIZ11193.1"/>
    </source>
</evidence>
<dbReference type="InterPro" id="IPR020393">
    <property type="entry name" value="Uncharacterised_YusU"/>
</dbReference>
<evidence type="ECO:0000313" key="2">
    <source>
        <dbReference type="Proteomes" id="UP000501868"/>
    </source>
</evidence>